<feature type="region of interest" description="Disordered" evidence="1">
    <location>
        <begin position="460"/>
        <end position="485"/>
    </location>
</feature>
<gene>
    <name evidence="4" type="ORF">IW249_001991</name>
</gene>
<evidence type="ECO:0000256" key="1">
    <source>
        <dbReference type="SAM" id="MobiDB-lite"/>
    </source>
</evidence>
<dbReference type="NCBIfam" id="TIGR01167">
    <property type="entry name" value="LPXTG_anchor"/>
    <property type="match status" value="1"/>
</dbReference>
<sequence length="521" mass="54438">MLTHSTRRWLAGLGVAGAFVAASASPAVAADAPFEIATHDLLVAPGHMDYGWFYAQPNDTESEPKFGRTSVDIDLSAVAGFATVEPAWGWTCDTAPTKLHCEADIEDGDSPGFDYQVYGKEDAKPGQKGALAISMTSGGKTAKATANITVAEGVDLVSDPTVEASGAPGGNALLPGVVRNAGETPVEGAVLVVQAQYLAPYGGDFSNCKSDEWGSVAFCAFDTKIEPGKSYKLSENLPIKVTSEARTGAELPVALDWWTTDDWDLAFKDWFLDDVKPGKGEKLRLVEATSAARVPQTDLDQMNNFTIGTVRVTGDNHADLATKAVTASGKKGDVVTVAPGFSNLGPAVLEYLGQGTPGIQLEDLPVRVSIPADTTVVEAPFDCVPFTPEKEWDPWNAGWGEPGAREYACQVLETPSDKDFESLYEFGLRIDKVVPDATGVFTTALTGDPNKSNDTAKIVINPTSTDGGNGGGGGGDDDGDGGSLPITGQSTGLIAGLGALLLAAGVGGYLVAKRRRTRFVA</sequence>
<feature type="chain" id="PRO_5047328301" evidence="3">
    <location>
        <begin position="30"/>
        <end position="521"/>
    </location>
</feature>
<name>A0ABS0K0L4_9ACTN</name>
<reference evidence="4 5" key="1">
    <citation type="submission" date="2020-11" db="EMBL/GenBank/DDBJ databases">
        <title>Sequencing the genomes of 1000 actinobacteria strains.</title>
        <authorList>
            <person name="Klenk H.-P."/>
        </authorList>
    </citation>
    <scope>NUCLEOTIDE SEQUENCE [LARGE SCALE GENOMIC DNA]</scope>
    <source>
        <strain evidence="4 5">DSM 101695</strain>
    </source>
</reference>
<keyword evidence="2" id="KW-0472">Membrane</keyword>
<accession>A0ABS0K0L4</accession>
<dbReference type="PROSITE" id="PS51318">
    <property type="entry name" value="TAT"/>
    <property type="match status" value="1"/>
</dbReference>
<keyword evidence="2" id="KW-0812">Transmembrane</keyword>
<evidence type="ECO:0000313" key="4">
    <source>
        <dbReference type="EMBL" id="MBG6101577.1"/>
    </source>
</evidence>
<evidence type="ECO:0000256" key="3">
    <source>
        <dbReference type="SAM" id="SignalP"/>
    </source>
</evidence>
<proteinExistence type="predicted"/>
<keyword evidence="2" id="KW-1133">Transmembrane helix</keyword>
<dbReference type="RefSeq" id="WP_196920493.1">
    <property type="nucleotide sequence ID" value="NZ_JADOTY010000001.1"/>
</dbReference>
<dbReference type="EMBL" id="JADOTY010000001">
    <property type="protein sequence ID" value="MBG6101577.1"/>
    <property type="molecule type" value="Genomic_DNA"/>
</dbReference>
<comment type="caution">
    <text evidence="4">The sequence shown here is derived from an EMBL/GenBank/DDBJ whole genome shotgun (WGS) entry which is preliminary data.</text>
</comment>
<dbReference type="Proteomes" id="UP000631791">
    <property type="component" value="Unassembled WGS sequence"/>
</dbReference>
<keyword evidence="5" id="KW-1185">Reference proteome</keyword>
<protein>
    <submittedName>
        <fullName evidence="4">LPXTG-motif cell wall-anchored protein</fullName>
    </submittedName>
</protein>
<feature type="signal peptide" evidence="3">
    <location>
        <begin position="1"/>
        <end position="29"/>
    </location>
</feature>
<dbReference type="InterPro" id="IPR006311">
    <property type="entry name" value="TAT_signal"/>
</dbReference>
<evidence type="ECO:0000313" key="5">
    <source>
        <dbReference type="Proteomes" id="UP000631791"/>
    </source>
</evidence>
<keyword evidence="3" id="KW-0732">Signal</keyword>
<feature type="transmembrane region" description="Helical" evidence="2">
    <location>
        <begin position="493"/>
        <end position="512"/>
    </location>
</feature>
<organism evidence="4 5">
    <name type="scientific">Micromonospora vinacea</name>
    <dbReference type="NCBI Taxonomy" id="709878"/>
    <lineage>
        <taxon>Bacteria</taxon>
        <taxon>Bacillati</taxon>
        <taxon>Actinomycetota</taxon>
        <taxon>Actinomycetes</taxon>
        <taxon>Micromonosporales</taxon>
        <taxon>Micromonosporaceae</taxon>
        <taxon>Micromonospora</taxon>
    </lineage>
</organism>
<evidence type="ECO:0000256" key="2">
    <source>
        <dbReference type="SAM" id="Phobius"/>
    </source>
</evidence>